<accession>A0A9N9XA92</accession>
<feature type="domain" description="HTH psq-type" evidence="2">
    <location>
        <begin position="10"/>
        <end position="51"/>
    </location>
</feature>
<dbReference type="InterPro" id="IPR007889">
    <property type="entry name" value="HTH_Psq"/>
</dbReference>
<dbReference type="OrthoDB" id="10031330at2759"/>
<proteinExistence type="predicted"/>
<dbReference type="InterPro" id="IPR009057">
    <property type="entry name" value="Homeodomain-like_sf"/>
</dbReference>
<dbReference type="EMBL" id="OU898276">
    <property type="protein sequence ID" value="CAG9828044.1"/>
    <property type="molecule type" value="Genomic_DNA"/>
</dbReference>
<dbReference type="GO" id="GO:0003677">
    <property type="term" value="F:DNA binding"/>
    <property type="evidence" value="ECO:0007669"/>
    <property type="project" value="InterPro"/>
</dbReference>
<evidence type="ECO:0000313" key="3">
    <source>
        <dbReference type="EMBL" id="CAG9828044.1"/>
    </source>
</evidence>
<comment type="subcellular location">
    <subcellularLocation>
        <location evidence="1">Nucleus</location>
    </subcellularLocation>
</comment>
<sequence length="85" mass="9549">MRRKMLAYPEEAVAAAIEDVRLGMSIASAAKRHQVPRVTLLYKVKGKTPISRRTAPKTILTSDEENLLVQWILDSSEAKFPITQI</sequence>
<dbReference type="GO" id="GO:0005634">
    <property type="term" value="C:nucleus"/>
    <property type="evidence" value="ECO:0007669"/>
    <property type="project" value="UniProtKB-SubCell"/>
</dbReference>
<evidence type="ECO:0000313" key="4">
    <source>
        <dbReference type="Proteomes" id="UP001153709"/>
    </source>
</evidence>
<keyword evidence="4" id="KW-1185">Reference proteome</keyword>
<dbReference type="Proteomes" id="UP001153709">
    <property type="component" value="Chromosome 1"/>
</dbReference>
<evidence type="ECO:0000256" key="1">
    <source>
        <dbReference type="ARBA" id="ARBA00004123"/>
    </source>
</evidence>
<organism evidence="3 4">
    <name type="scientific">Diabrotica balteata</name>
    <name type="common">Banded cucumber beetle</name>
    <dbReference type="NCBI Taxonomy" id="107213"/>
    <lineage>
        <taxon>Eukaryota</taxon>
        <taxon>Metazoa</taxon>
        <taxon>Ecdysozoa</taxon>
        <taxon>Arthropoda</taxon>
        <taxon>Hexapoda</taxon>
        <taxon>Insecta</taxon>
        <taxon>Pterygota</taxon>
        <taxon>Neoptera</taxon>
        <taxon>Endopterygota</taxon>
        <taxon>Coleoptera</taxon>
        <taxon>Polyphaga</taxon>
        <taxon>Cucujiformia</taxon>
        <taxon>Chrysomeloidea</taxon>
        <taxon>Chrysomelidae</taxon>
        <taxon>Galerucinae</taxon>
        <taxon>Diabroticina</taxon>
        <taxon>Diabroticites</taxon>
        <taxon>Diabrotica</taxon>
    </lineage>
</organism>
<gene>
    <name evidence="3" type="ORF">DIABBA_LOCUS1992</name>
</gene>
<protein>
    <recommendedName>
        <fullName evidence="2">HTH psq-type domain-containing protein</fullName>
    </recommendedName>
</protein>
<name>A0A9N9XA92_DIABA</name>
<dbReference type="SUPFAM" id="SSF46689">
    <property type="entry name" value="Homeodomain-like"/>
    <property type="match status" value="1"/>
</dbReference>
<reference evidence="3" key="1">
    <citation type="submission" date="2022-01" db="EMBL/GenBank/DDBJ databases">
        <authorList>
            <person name="King R."/>
        </authorList>
    </citation>
    <scope>NUCLEOTIDE SEQUENCE</scope>
</reference>
<dbReference type="Pfam" id="PF05225">
    <property type="entry name" value="HTH_psq"/>
    <property type="match status" value="1"/>
</dbReference>
<dbReference type="Gene3D" id="1.10.10.60">
    <property type="entry name" value="Homeodomain-like"/>
    <property type="match status" value="1"/>
</dbReference>
<dbReference type="AlphaFoldDB" id="A0A9N9XA92"/>
<evidence type="ECO:0000259" key="2">
    <source>
        <dbReference type="Pfam" id="PF05225"/>
    </source>
</evidence>